<name>A0A3D9ZCH1_9ACTN</name>
<gene>
    <name evidence="1" type="ORF">DFJ67_0903</name>
</gene>
<evidence type="ECO:0000313" key="2">
    <source>
        <dbReference type="Proteomes" id="UP000256913"/>
    </source>
</evidence>
<evidence type="ECO:0008006" key="3">
    <source>
        <dbReference type="Google" id="ProtNLM"/>
    </source>
</evidence>
<dbReference type="InterPro" id="IPR028994">
    <property type="entry name" value="Integrin_alpha_N"/>
</dbReference>
<evidence type="ECO:0000313" key="1">
    <source>
        <dbReference type="EMBL" id="REF94957.1"/>
    </source>
</evidence>
<accession>A0A3D9ZCH1</accession>
<protein>
    <recommendedName>
        <fullName evidence="3">VCBS repeat protein</fullName>
    </recommendedName>
</protein>
<dbReference type="OrthoDB" id="9815928at2"/>
<organism evidence="1 2">
    <name type="scientific">Asanoa ferruginea</name>
    <dbReference type="NCBI Taxonomy" id="53367"/>
    <lineage>
        <taxon>Bacteria</taxon>
        <taxon>Bacillati</taxon>
        <taxon>Actinomycetota</taxon>
        <taxon>Actinomycetes</taxon>
        <taxon>Micromonosporales</taxon>
        <taxon>Micromonosporaceae</taxon>
        <taxon>Asanoa</taxon>
    </lineage>
</organism>
<dbReference type="AlphaFoldDB" id="A0A3D9ZCH1"/>
<proteinExistence type="predicted"/>
<keyword evidence="2" id="KW-1185">Reference proteome</keyword>
<dbReference type="Proteomes" id="UP000256913">
    <property type="component" value="Unassembled WGS sequence"/>
</dbReference>
<sequence>MTVAGTVSLSTQRRRWRIKPKESPLHLRRSLATLLSSVLVTGAGLVAFASPAHAGVIEIAFGNGGDVPLSGDFFGDERDELVLYRPSTATFYIRQWNGTVNAVPFGNAGDLPVIGDWDGNGIDNVGVYRPSNGRFYLERGDGNANDLPFGNGSGDLPVAGKWWNLGSMINYRDMPGVFRKSEGTFYLLNSNGSVAVEYPYASTDVPLAGKWKRTYRDEDYVGAYRPSTQRFYLKDPDTNTTRVCFFGNSGDKPVVGQWVVGASDSIGVWRPANQRFYLLDWVQDC</sequence>
<comment type="caution">
    <text evidence="1">The sequence shown here is derived from an EMBL/GenBank/DDBJ whole genome shotgun (WGS) entry which is preliminary data.</text>
</comment>
<dbReference type="EMBL" id="QUMQ01000001">
    <property type="protein sequence ID" value="REF94957.1"/>
    <property type="molecule type" value="Genomic_DNA"/>
</dbReference>
<dbReference type="SUPFAM" id="SSF69318">
    <property type="entry name" value="Integrin alpha N-terminal domain"/>
    <property type="match status" value="1"/>
</dbReference>
<reference evidence="1 2" key="1">
    <citation type="submission" date="2018-08" db="EMBL/GenBank/DDBJ databases">
        <title>Sequencing the genomes of 1000 actinobacteria strains.</title>
        <authorList>
            <person name="Klenk H.-P."/>
        </authorList>
    </citation>
    <scope>NUCLEOTIDE SEQUENCE [LARGE SCALE GENOMIC DNA]</scope>
    <source>
        <strain evidence="1 2">DSM 44099</strain>
    </source>
</reference>
<dbReference type="RefSeq" id="WP_116066712.1">
    <property type="nucleotide sequence ID" value="NZ_BONB01000001.1"/>
</dbReference>